<evidence type="ECO:0000259" key="2">
    <source>
        <dbReference type="Pfam" id="PF10440"/>
    </source>
</evidence>
<evidence type="ECO:0000313" key="3">
    <source>
        <dbReference type="EMBL" id="SPD15840.1"/>
    </source>
</evidence>
<dbReference type="InterPro" id="IPR018848">
    <property type="entry name" value="WIYLD_domain"/>
</dbReference>
<dbReference type="Gene3D" id="1.10.8.850">
    <property type="entry name" value="Histone-lysine N methyltransferase , C-terminal domain-like"/>
    <property type="match status" value="1"/>
</dbReference>
<dbReference type="Pfam" id="PF10440">
    <property type="entry name" value="WIYLD"/>
    <property type="match status" value="1"/>
</dbReference>
<feature type="compositionally biased region" description="Basic and acidic residues" evidence="1">
    <location>
        <begin position="152"/>
        <end position="161"/>
    </location>
</feature>
<dbReference type="PANTHER" id="PTHR34271:SF1">
    <property type="entry name" value="NUCLEOLAR HISTONE METHYLTRANSFERASE-RELATED PROTEIN"/>
    <property type="match status" value="1"/>
</dbReference>
<evidence type="ECO:0000256" key="1">
    <source>
        <dbReference type="SAM" id="MobiDB-lite"/>
    </source>
</evidence>
<proteinExistence type="predicted"/>
<reference evidence="3" key="1">
    <citation type="submission" date="2018-02" db="EMBL/GenBank/DDBJ databases">
        <authorList>
            <person name="Cohen D.B."/>
            <person name="Kent A.D."/>
        </authorList>
    </citation>
    <scope>NUCLEOTIDE SEQUENCE</scope>
</reference>
<name>A0A2N9HVP5_FAGSY</name>
<sequence length="223" mass="24999">MPPRAGRKRKVGLGRIDAALDALRPMGFPDDLVRKTIRDLLKAYGGDEGWAFIEEGCYKLIIDTILPERENSKREETQQLLVGDSSMKDDTLDEPGVQYHSPDVHSMQIQTLHNHSPPPENIRKCSSKDEASQEKLSAQIQSQFVDPPPPLDTKHVKDDTLQYKLGIQTNHSQTSSVVDDSGSMINSPPPPNSSSVQRRRPFYGWISSDDDEDVELVYFKPAS</sequence>
<dbReference type="PANTHER" id="PTHR34271">
    <property type="entry name" value="NUCLEOLAR HISTONE METHYLTRANSFERASE-RELATED PROTEIN"/>
    <property type="match status" value="1"/>
</dbReference>
<organism evidence="3">
    <name type="scientific">Fagus sylvatica</name>
    <name type="common">Beechnut</name>
    <dbReference type="NCBI Taxonomy" id="28930"/>
    <lineage>
        <taxon>Eukaryota</taxon>
        <taxon>Viridiplantae</taxon>
        <taxon>Streptophyta</taxon>
        <taxon>Embryophyta</taxon>
        <taxon>Tracheophyta</taxon>
        <taxon>Spermatophyta</taxon>
        <taxon>Magnoliopsida</taxon>
        <taxon>eudicotyledons</taxon>
        <taxon>Gunneridae</taxon>
        <taxon>Pentapetalae</taxon>
        <taxon>rosids</taxon>
        <taxon>fabids</taxon>
        <taxon>Fagales</taxon>
        <taxon>Fagaceae</taxon>
        <taxon>Fagus</taxon>
    </lineage>
</organism>
<gene>
    <name evidence="3" type="ORF">FSB_LOCUS43722</name>
</gene>
<feature type="domain" description="WIYLD" evidence="2">
    <location>
        <begin position="10"/>
        <end position="71"/>
    </location>
</feature>
<protein>
    <recommendedName>
        <fullName evidence="2">WIYLD domain-containing protein</fullName>
    </recommendedName>
</protein>
<dbReference type="InterPro" id="IPR043017">
    <property type="entry name" value="WIYLD_dom_sf"/>
</dbReference>
<dbReference type="AlphaFoldDB" id="A0A2N9HVP5"/>
<feature type="compositionally biased region" description="Polar residues" evidence="1">
    <location>
        <begin position="167"/>
        <end position="178"/>
    </location>
</feature>
<feature type="region of interest" description="Disordered" evidence="1">
    <location>
        <begin position="71"/>
        <end position="199"/>
    </location>
</feature>
<feature type="compositionally biased region" description="Polar residues" evidence="1">
    <location>
        <begin position="134"/>
        <end position="144"/>
    </location>
</feature>
<dbReference type="EMBL" id="OIVN01004168">
    <property type="protein sequence ID" value="SPD15840.1"/>
    <property type="molecule type" value="Genomic_DNA"/>
</dbReference>
<accession>A0A2N9HVP5</accession>
<feature type="compositionally biased region" description="Basic and acidic residues" evidence="1">
    <location>
        <begin position="121"/>
        <end position="133"/>
    </location>
</feature>